<evidence type="ECO:0000313" key="1">
    <source>
        <dbReference type="EMBL" id="PMS15773.1"/>
    </source>
</evidence>
<organism evidence="1 2">
    <name type="scientific">Paraburkholderia rhynchosiae</name>
    <dbReference type="NCBI Taxonomy" id="487049"/>
    <lineage>
        <taxon>Bacteria</taxon>
        <taxon>Pseudomonadati</taxon>
        <taxon>Pseudomonadota</taxon>
        <taxon>Betaproteobacteria</taxon>
        <taxon>Burkholderiales</taxon>
        <taxon>Burkholderiaceae</taxon>
        <taxon>Paraburkholderia</taxon>
    </lineage>
</organism>
<comment type="caution">
    <text evidence="1">The sequence shown here is derived from an EMBL/GenBank/DDBJ whole genome shotgun (WGS) entry which is preliminary data.</text>
</comment>
<proteinExistence type="predicted"/>
<evidence type="ECO:0000313" key="2">
    <source>
        <dbReference type="Proteomes" id="UP000235659"/>
    </source>
</evidence>
<protein>
    <recommendedName>
        <fullName evidence="3">Saccharopine dehydrogenase</fullName>
    </recommendedName>
</protein>
<keyword evidence="2" id="KW-1185">Reference proteome</keyword>
<name>A0ABX4UST1_9BURK</name>
<gene>
    <name evidence="1" type="ORF">C0Z16_36980</name>
</gene>
<dbReference type="EMBL" id="PNXY01000105">
    <property type="protein sequence ID" value="PMS15773.1"/>
    <property type="molecule type" value="Genomic_DNA"/>
</dbReference>
<sequence length="140" mass="15855">MTNVIFRAALEVELTQRVFALIAWARRRRLISRASLLAPLLHRTRTWLDRFGSGLGGMVIRLHGLSSQREPLHLEWHLTVDNNYGPEIPCMAAILLTRKLVRGDTFAPGAQTSEGSLLLHEFEPEFARWGIQTEVIEGVD</sequence>
<reference evidence="1 2" key="1">
    <citation type="submission" date="2018-01" db="EMBL/GenBank/DDBJ databases">
        <title>Whole genome analyses suggest that Burkholderia sensu lato contains two further novel genera in the rhizoxinica-symbiotica group Mycetohabitans gen. nov., and Trinickia gen. nov.: implications for the evolution of diazotrophy and nodulation in the Burkholderiaceae.</title>
        <authorList>
            <person name="Estrada-de los Santos P."/>
            <person name="Palmer M."/>
            <person name="Chavez-Ramirez B."/>
            <person name="Beukes C."/>
            <person name="Steenkamp E.T."/>
            <person name="Hirsch A.M."/>
            <person name="Manyaka P."/>
            <person name="Maluk M."/>
            <person name="Lafos M."/>
            <person name="Crook M."/>
            <person name="Gross E."/>
            <person name="Simon M.F."/>
            <person name="Bueno dos Reis Junior F."/>
            <person name="Poole P.S."/>
            <person name="Venter S.N."/>
            <person name="James E.K."/>
        </authorList>
    </citation>
    <scope>NUCLEOTIDE SEQUENCE [LARGE SCALE GENOMIC DNA]</scope>
    <source>
        <strain evidence="1 2">WSM 3937</strain>
    </source>
</reference>
<accession>A0ABX4UST1</accession>
<dbReference type="Proteomes" id="UP000235659">
    <property type="component" value="Unassembled WGS sequence"/>
</dbReference>
<evidence type="ECO:0008006" key="3">
    <source>
        <dbReference type="Google" id="ProtNLM"/>
    </source>
</evidence>
<dbReference type="RefSeq" id="WP_102636848.1">
    <property type="nucleotide sequence ID" value="NZ_CADIJZ010000114.1"/>
</dbReference>